<feature type="region of interest" description="Disordered" evidence="5">
    <location>
        <begin position="84"/>
        <end position="110"/>
    </location>
</feature>
<keyword evidence="8" id="KW-1185">Reference proteome</keyword>
<accession>A0A9W7HXE9</accession>
<name>A0A9W7HXE9_HIBTR</name>
<comment type="caution">
    <text evidence="7">The sequence shown here is derived from an EMBL/GenBank/DDBJ whole genome shotgun (WGS) entry which is preliminary data.</text>
</comment>
<organism evidence="7 8">
    <name type="scientific">Hibiscus trionum</name>
    <name type="common">Flower of an hour</name>
    <dbReference type="NCBI Taxonomy" id="183268"/>
    <lineage>
        <taxon>Eukaryota</taxon>
        <taxon>Viridiplantae</taxon>
        <taxon>Streptophyta</taxon>
        <taxon>Embryophyta</taxon>
        <taxon>Tracheophyta</taxon>
        <taxon>Spermatophyta</taxon>
        <taxon>Magnoliopsida</taxon>
        <taxon>eudicotyledons</taxon>
        <taxon>Gunneridae</taxon>
        <taxon>Pentapetalae</taxon>
        <taxon>rosids</taxon>
        <taxon>malvids</taxon>
        <taxon>Malvales</taxon>
        <taxon>Malvaceae</taxon>
        <taxon>Malvoideae</taxon>
        <taxon>Hibiscus</taxon>
    </lineage>
</organism>
<evidence type="ECO:0000256" key="1">
    <source>
        <dbReference type="ARBA" id="ARBA00023015"/>
    </source>
</evidence>
<keyword evidence="1" id="KW-0805">Transcription regulation</keyword>
<dbReference type="SUPFAM" id="SSF101941">
    <property type="entry name" value="NAC domain"/>
    <property type="match status" value="1"/>
</dbReference>
<dbReference type="InterPro" id="IPR003441">
    <property type="entry name" value="NAC-dom"/>
</dbReference>
<reference evidence="7" key="1">
    <citation type="submission" date="2023-05" db="EMBL/GenBank/DDBJ databases">
        <title>Genome and transcriptome analyses reveal genes involved in the formation of fine ridges on petal epidermal cells in Hibiscus trionum.</title>
        <authorList>
            <person name="Koshimizu S."/>
            <person name="Masuda S."/>
            <person name="Ishii T."/>
            <person name="Shirasu K."/>
            <person name="Hoshino A."/>
            <person name="Arita M."/>
        </authorList>
    </citation>
    <scope>NUCLEOTIDE SEQUENCE</scope>
    <source>
        <strain evidence="7">Hamamatsu line</strain>
    </source>
</reference>
<evidence type="ECO:0000256" key="3">
    <source>
        <dbReference type="ARBA" id="ARBA00023163"/>
    </source>
</evidence>
<evidence type="ECO:0000256" key="2">
    <source>
        <dbReference type="ARBA" id="ARBA00023125"/>
    </source>
</evidence>
<protein>
    <submittedName>
        <fullName evidence="7">Arabidopsis NAC domain containing protein 87</fullName>
    </submittedName>
</protein>
<evidence type="ECO:0000313" key="8">
    <source>
        <dbReference type="Proteomes" id="UP001165190"/>
    </source>
</evidence>
<dbReference type="AlphaFoldDB" id="A0A9W7HXE9"/>
<dbReference type="EMBL" id="BSYR01000020">
    <property type="protein sequence ID" value="GMI85183.1"/>
    <property type="molecule type" value="Genomic_DNA"/>
</dbReference>
<proteinExistence type="predicted"/>
<evidence type="ECO:0000256" key="5">
    <source>
        <dbReference type="SAM" id="MobiDB-lite"/>
    </source>
</evidence>
<sequence length="208" mass="23835">MPDIPPGMVFDPSGVEILSFYLPMLIANGGNVVAGLGQYSELIKVSNVYSCKPWFFFRDDEPDAFGRGEQRFVFSCREKIARKNSNGKRPRREVHGSEGGGFWKSSTGEKPVADEHGRVLGFLNVLNFYEYHGHNNDYKKKNRTDEFNKTSWIMYEYRLNGERFQEWVICKIKKTCRKKREATGAATEDDDVGLVREIEELASSPDED</sequence>
<dbReference type="PANTHER" id="PTHR31719:SF94">
    <property type="entry name" value="PROTEIN ATAF2"/>
    <property type="match status" value="1"/>
</dbReference>
<dbReference type="PANTHER" id="PTHR31719">
    <property type="entry name" value="NAC TRANSCRIPTION FACTOR 56"/>
    <property type="match status" value="1"/>
</dbReference>
<dbReference type="PROSITE" id="PS51005">
    <property type="entry name" value="NAC"/>
    <property type="match status" value="1"/>
</dbReference>
<dbReference type="InterPro" id="IPR036093">
    <property type="entry name" value="NAC_dom_sf"/>
</dbReference>
<dbReference type="Proteomes" id="UP001165190">
    <property type="component" value="Unassembled WGS sequence"/>
</dbReference>
<evidence type="ECO:0000259" key="6">
    <source>
        <dbReference type="PROSITE" id="PS51005"/>
    </source>
</evidence>
<dbReference type="GO" id="GO:0006355">
    <property type="term" value="P:regulation of DNA-templated transcription"/>
    <property type="evidence" value="ECO:0007669"/>
    <property type="project" value="InterPro"/>
</dbReference>
<dbReference type="Gene3D" id="2.170.150.80">
    <property type="entry name" value="NAC domain"/>
    <property type="match status" value="1"/>
</dbReference>
<keyword evidence="3" id="KW-0804">Transcription</keyword>
<dbReference type="Pfam" id="PF02365">
    <property type="entry name" value="NAM"/>
    <property type="match status" value="1"/>
</dbReference>
<gene>
    <name evidence="7" type="ORF">HRI_002187600</name>
</gene>
<evidence type="ECO:0000256" key="4">
    <source>
        <dbReference type="ARBA" id="ARBA00023242"/>
    </source>
</evidence>
<evidence type="ECO:0000313" key="7">
    <source>
        <dbReference type="EMBL" id="GMI85183.1"/>
    </source>
</evidence>
<keyword evidence="4" id="KW-0539">Nucleus</keyword>
<dbReference type="GO" id="GO:0003677">
    <property type="term" value="F:DNA binding"/>
    <property type="evidence" value="ECO:0007669"/>
    <property type="project" value="UniProtKB-KW"/>
</dbReference>
<dbReference type="OrthoDB" id="1002172at2759"/>
<feature type="domain" description="NAC" evidence="6">
    <location>
        <begin position="4"/>
        <end position="175"/>
    </location>
</feature>
<keyword evidence="2" id="KW-0238">DNA-binding</keyword>